<dbReference type="EMBL" id="CP036268">
    <property type="protein sequence ID" value="QDT37189.1"/>
    <property type="molecule type" value="Genomic_DNA"/>
</dbReference>
<protein>
    <recommendedName>
        <fullName evidence="2">DUF6754 domain-containing protein</fullName>
    </recommendedName>
</protein>
<name>A0A517QZW7_9PLAN</name>
<evidence type="ECO:0000313" key="3">
    <source>
        <dbReference type="EMBL" id="QDT37189.1"/>
    </source>
</evidence>
<dbReference type="KEGG" id="svp:Pan189_15610"/>
<evidence type="ECO:0000256" key="1">
    <source>
        <dbReference type="SAM" id="Phobius"/>
    </source>
</evidence>
<proteinExistence type="predicted"/>
<keyword evidence="4" id="KW-1185">Reference proteome</keyword>
<keyword evidence="1" id="KW-1133">Transmembrane helix</keyword>
<dbReference type="RefSeq" id="WP_145363326.1">
    <property type="nucleotide sequence ID" value="NZ_CP036268.1"/>
</dbReference>
<feature type="transmembrane region" description="Helical" evidence="1">
    <location>
        <begin position="259"/>
        <end position="277"/>
    </location>
</feature>
<reference evidence="3 4" key="1">
    <citation type="submission" date="2019-02" db="EMBL/GenBank/DDBJ databases">
        <title>Deep-cultivation of Planctomycetes and their phenomic and genomic characterization uncovers novel biology.</title>
        <authorList>
            <person name="Wiegand S."/>
            <person name="Jogler M."/>
            <person name="Boedeker C."/>
            <person name="Pinto D."/>
            <person name="Vollmers J."/>
            <person name="Rivas-Marin E."/>
            <person name="Kohn T."/>
            <person name="Peeters S.H."/>
            <person name="Heuer A."/>
            <person name="Rast P."/>
            <person name="Oberbeckmann S."/>
            <person name="Bunk B."/>
            <person name="Jeske O."/>
            <person name="Meyerdierks A."/>
            <person name="Storesund J.E."/>
            <person name="Kallscheuer N."/>
            <person name="Luecker S."/>
            <person name="Lage O.M."/>
            <person name="Pohl T."/>
            <person name="Merkel B.J."/>
            <person name="Hornburger P."/>
            <person name="Mueller R.-W."/>
            <person name="Bruemmer F."/>
            <person name="Labrenz M."/>
            <person name="Spormann A.M."/>
            <person name="Op den Camp H."/>
            <person name="Overmann J."/>
            <person name="Amann R."/>
            <person name="Jetten M.S.M."/>
            <person name="Mascher T."/>
            <person name="Medema M.H."/>
            <person name="Devos D.P."/>
            <person name="Kaster A.-K."/>
            <person name="Ovreas L."/>
            <person name="Rohde M."/>
            <person name="Galperin M.Y."/>
            <person name="Jogler C."/>
        </authorList>
    </citation>
    <scope>NUCLEOTIDE SEQUENCE [LARGE SCALE GENOMIC DNA]</scope>
    <source>
        <strain evidence="3 4">Pan189</strain>
    </source>
</reference>
<dbReference type="OrthoDB" id="9783046at2"/>
<dbReference type="AlphaFoldDB" id="A0A517QZW7"/>
<feature type="transmembrane region" description="Helical" evidence="1">
    <location>
        <begin position="37"/>
        <end position="57"/>
    </location>
</feature>
<dbReference type="Proteomes" id="UP000317318">
    <property type="component" value="Chromosome"/>
</dbReference>
<keyword evidence="1" id="KW-0472">Membrane</keyword>
<gene>
    <name evidence="3" type="ORF">Pan189_15610</name>
</gene>
<evidence type="ECO:0000313" key="4">
    <source>
        <dbReference type="Proteomes" id="UP000317318"/>
    </source>
</evidence>
<sequence length="307" mass="32507">MTNKLQITSIAIGAGIFASLLVSIAFVAPAGVESGRVWTGLFLILVTAVIGIFIVAARGGANLKIRHIPGLDAVAEAVGRATEMGRRILFVPGIQDVKDMQTIAGITVLAKVARTAAEYDAEIRVPVARSLVMAMCRETVQSSYLLAGRPDSYNADDIYYLTDEQFGFSAAVTGEMIRDEPAACFYMGAFFAESLLLAETGQAVGAVQVAATAEPSQLPFFVAACDYTLIGEELFAASAYLSGEPQQLGSLKGQDFGKLLACLLILIGCVIATAAQFSDSDVFTGPLTYLSENMLGVKGFWNLETSE</sequence>
<feature type="domain" description="DUF6754" evidence="2">
    <location>
        <begin position="32"/>
        <end position="281"/>
    </location>
</feature>
<dbReference type="InterPro" id="IPR046642">
    <property type="entry name" value="DUF6754"/>
</dbReference>
<keyword evidence="1" id="KW-0812">Transmembrane</keyword>
<dbReference type="Pfam" id="PF20539">
    <property type="entry name" value="DUF6754"/>
    <property type="match status" value="1"/>
</dbReference>
<evidence type="ECO:0000259" key="2">
    <source>
        <dbReference type="Pfam" id="PF20539"/>
    </source>
</evidence>
<accession>A0A517QZW7</accession>
<feature type="transmembrane region" description="Helical" evidence="1">
    <location>
        <begin position="7"/>
        <end position="31"/>
    </location>
</feature>
<organism evidence="3 4">
    <name type="scientific">Stratiformator vulcanicus</name>
    <dbReference type="NCBI Taxonomy" id="2527980"/>
    <lineage>
        <taxon>Bacteria</taxon>
        <taxon>Pseudomonadati</taxon>
        <taxon>Planctomycetota</taxon>
        <taxon>Planctomycetia</taxon>
        <taxon>Planctomycetales</taxon>
        <taxon>Planctomycetaceae</taxon>
        <taxon>Stratiformator</taxon>
    </lineage>
</organism>